<dbReference type="Pfam" id="PF10590">
    <property type="entry name" value="PNP_phzG_C"/>
    <property type="match status" value="1"/>
</dbReference>
<gene>
    <name evidence="5 8" type="primary">pdxH</name>
    <name evidence="8" type="ORF">ACCI51_05055</name>
</gene>
<comment type="subunit">
    <text evidence="5">Homodimer.</text>
</comment>
<dbReference type="RefSeq" id="WP_299584788.1">
    <property type="nucleotide sequence ID" value="NZ_JBGMEL010000003.1"/>
</dbReference>
<dbReference type="Gene3D" id="2.30.110.10">
    <property type="entry name" value="Electron Transport, Fmn-binding Protein, Chain A"/>
    <property type="match status" value="1"/>
</dbReference>
<evidence type="ECO:0000256" key="5">
    <source>
        <dbReference type="HAMAP-Rule" id="MF_01629"/>
    </source>
</evidence>
<comment type="similarity">
    <text evidence="1 5">Belongs to the pyridoxamine 5'-phosphate oxidase family.</text>
</comment>
<dbReference type="Pfam" id="PF01243">
    <property type="entry name" value="PNPOx_N"/>
    <property type="match status" value="1"/>
</dbReference>
<dbReference type="EC" id="1.4.3.5" evidence="5"/>
<organism evidence="8 9">
    <name type="scientific">Microbulbifer echini</name>
    <dbReference type="NCBI Taxonomy" id="1529067"/>
    <lineage>
        <taxon>Bacteria</taxon>
        <taxon>Pseudomonadati</taxon>
        <taxon>Pseudomonadota</taxon>
        <taxon>Gammaproteobacteria</taxon>
        <taxon>Cellvibrionales</taxon>
        <taxon>Microbulbiferaceae</taxon>
        <taxon>Microbulbifer</taxon>
    </lineage>
</organism>
<feature type="binding site" evidence="5">
    <location>
        <position position="122"/>
    </location>
    <ligand>
        <name>substrate</name>
    </ligand>
</feature>
<keyword evidence="4 5" id="KW-0560">Oxidoreductase</keyword>
<dbReference type="PROSITE" id="PS01064">
    <property type="entry name" value="PYRIDOX_OXIDASE"/>
    <property type="match status" value="1"/>
</dbReference>
<keyword evidence="9" id="KW-1185">Reference proteome</keyword>
<evidence type="ECO:0000256" key="1">
    <source>
        <dbReference type="ARBA" id="ARBA00007301"/>
    </source>
</evidence>
<dbReference type="SUPFAM" id="SSF50475">
    <property type="entry name" value="FMN-binding split barrel"/>
    <property type="match status" value="1"/>
</dbReference>
<proteinExistence type="inferred from homology"/>
<dbReference type="InterPro" id="IPR000659">
    <property type="entry name" value="Pyridox_Oxase"/>
</dbReference>
<dbReference type="PANTHER" id="PTHR10851:SF0">
    <property type="entry name" value="PYRIDOXINE-5'-PHOSPHATE OXIDASE"/>
    <property type="match status" value="1"/>
</dbReference>
<comment type="catalytic activity">
    <reaction evidence="5">
        <text>pyridoxine 5'-phosphate + O2 = pyridoxal 5'-phosphate + H2O2</text>
        <dbReference type="Rhea" id="RHEA:15149"/>
        <dbReference type="ChEBI" id="CHEBI:15379"/>
        <dbReference type="ChEBI" id="CHEBI:16240"/>
        <dbReference type="ChEBI" id="CHEBI:58589"/>
        <dbReference type="ChEBI" id="CHEBI:597326"/>
        <dbReference type="EC" id="1.4.3.5"/>
    </reaction>
</comment>
<feature type="binding site" evidence="5">
    <location>
        <position position="126"/>
    </location>
    <ligand>
        <name>substrate</name>
    </ligand>
</feature>
<comment type="catalytic activity">
    <reaction evidence="5">
        <text>pyridoxamine 5'-phosphate + O2 + H2O = pyridoxal 5'-phosphate + H2O2 + NH4(+)</text>
        <dbReference type="Rhea" id="RHEA:15817"/>
        <dbReference type="ChEBI" id="CHEBI:15377"/>
        <dbReference type="ChEBI" id="CHEBI:15379"/>
        <dbReference type="ChEBI" id="CHEBI:16240"/>
        <dbReference type="ChEBI" id="CHEBI:28938"/>
        <dbReference type="ChEBI" id="CHEBI:58451"/>
        <dbReference type="ChEBI" id="CHEBI:597326"/>
        <dbReference type="EC" id="1.4.3.5"/>
    </reaction>
</comment>
<feature type="binding site" evidence="5">
    <location>
        <begin position="75"/>
        <end position="76"/>
    </location>
    <ligand>
        <name>FMN</name>
        <dbReference type="ChEBI" id="CHEBI:58210"/>
    </ligand>
</feature>
<protein>
    <recommendedName>
        <fullName evidence="5">Pyridoxine/pyridoxamine 5'-phosphate oxidase</fullName>
        <ecNumber evidence="5">1.4.3.5</ecNumber>
    </recommendedName>
    <alternativeName>
        <fullName evidence="5">PNP/PMP oxidase</fullName>
        <shortName evidence="5">PNPOx</shortName>
    </alternativeName>
    <alternativeName>
        <fullName evidence="5">Pyridoxal 5'-phosphate synthase</fullName>
    </alternativeName>
</protein>
<feature type="binding site" evidence="5">
    <location>
        <position position="194"/>
    </location>
    <ligand>
        <name>FMN</name>
        <dbReference type="ChEBI" id="CHEBI:58210"/>
    </ligand>
</feature>
<feature type="binding site" evidence="5">
    <location>
        <position position="81"/>
    </location>
    <ligand>
        <name>FMN</name>
        <dbReference type="ChEBI" id="CHEBI:58210"/>
    </ligand>
</feature>
<dbReference type="PANTHER" id="PTHR10851">
    <property type="entry name" value="PYRIDOXINE-5-PHOSPHATE OXIDASE"/>
    <property type="match status" value="1"/>
</dbReference>
<dbReference type="InterPro" id="IPR012349">
    <property type="entry name" value="Split_barrel_FMN-bd"/>
</dbReference>
<dbReference type="InterPro" id="IPR011576">
    <property type="entry name" value="Pyridox_Oxase_N"/>
</dbReference>
<evidence type="ECO:0000259" key="6">
    <source>
        <dbReference type="Pfam" id="PF01243"/>
    </source>
</evidence>
<evidence type="ECO:0000256" key="2">
    <source>
        <dbReference type="ARBA" id="ARBA00022630"/>
    </source>
</evidence>
<dbReference type="EMBL" id="JBGMEL010000003">
    <property type="protein sequence ID" value="MFA0789905.1"/>
    <property type="molecule type" value="Genomic_DNA"/>
</dbReference>
<evidence type="ECO:0000313" key="9">
    <source>
        <dbReference type="Proteomes" id="UP001569414"/>
    </source>
</evidence>
<comment type="pathway">
    <text evidence="5">Cofactor metabolism; pyridoxal 5'-phosphate salvage; pyridoxal 5'-phosphate from pyridoxine 5'-phosphate: step 1/1.</text>
</comment>
<dbReference type="NCBIfam" id="NF004231">
    <property type="entry name" value="PRK05679.1"/>
    <property type="match status" value="1"/>
</dbReference>
<feature type="binding site" evidence="5">
    <location>
        <position position="184"/>
    </location>
    <ligand>
        <name>FMN</name>
        <dbReference type="ChEBI" id="CHEBI:58210"/>
    </ligand>
</feature>
<feature type="domain" description="Pyridoxine 5'-phosphate oxidase dimerisation C-terminal" evidence="7">
    <location>
        <begin position="171"/>
        <end position="212"/>
    </location>
</feature>
<comment type="cofactor">
    <cofactor evidence="5">
        <name>FMN</name>
        <dbReference type="ChEBI" id="CHEBI:58210"/>
    </cofactor>
    <text evidence="5">Binds 1 FMN per subunit.</text>
</comment>
<dbReference type="NCBIfam" id="TIGR00558">
    <property type="entry name" value="pdxH"/>
    <property type="match status" value="1"/>
</dbReference>
<reference evidence="8 9" key="1">
    <citation type="submission" date="2024-08" db="EMBL/GenBank/DDBJ databases">
        <authorList>
            <person name="Ishaq N."/>
        </authorList>
    </citation>
    <scope>NUCLEOTIDE SEQUENCE [LARGE SCALE GENOMIC DNA]</scope>
    <source>
        <strain evidence="8 9">JCM 30400</strain>
    </source>
</reference>
<accession>A0ABV4NKR3</accession>
<sequence length="212" mass="24343">MEIDQWRRDYVLGSLHRSELKPTPAKQFSQWLEEILAAGLDDPTAMSLATVGTSGQPSQRIVQLKGFDESGFVFYTNLHSKKARDMEVNPQVSLLFPWHPLERQVIVYGKVQPVAREDAVTYFQSRPLNSQLAAWASRQSQPVSSREELQKQFDLERSRFAGGEVPLPDFWGGYRVMPHAVEFWQGGAYRLHDRFMYQIDDGGLWTVERLSP</sequence>
<keyword evidence="2 5" id="KW-0285">Flavoprotein</keyword>
<evidence type="ECO:0000256" key="4">
    <source>
        <dbReference type="ARBA" id="ARBA00023002"/>
    </source>
</evidence>
<dbReference type="GO" id="GO:0004733">
    <property type="term" value="F:pyridoxamine phosphate oxidase activity"/>
    <property type="evidence" value="ECO:0007669"/>
    <property type="project" value="UniProtKB-EC"/>
</dbReference>
<comment type="pathway">
    <text evidence="5">Cofactor metabolism; pyridoxal 5'-phosphate salvage; pyridoxal 5'-phosphate from pyridoxamine 5'-phosphate: step 1/1.</text>
</comment>
<evidence type="ECO:0000259" key="7">
    <source>
        <dbReference type="Pfam" id="PF10590"/>
    </source>
</evidence>
<comment type="function">
    <text evidence="5">Catalyzes the oxidation of either pyridoxine 5'-phosphate (PNP) or pyridoxamine 5'-phosphate (PMP) into pyridoxal 5'-phosphate (PLP).</text>
</comment>
<comment type="caution">
    <text evidence="5">Lacks conserved residue(s) required for the propagation of feature annotation.</text>
</comment>
<keyword evidence="3 5" id="KW-0288">FMN</keyword>
<dbReference type="InterPro" id="IPR019740">
    <property type="entry name" value="Pyridox_Oxase_CS"/>
</dbReference>
<feature type="binding site" evidence="5">
    <location>
        <begin position="190"/>
        <end position="192"/>
    </location>
    <ligand>
        <name>substrate</name>
    </ligand>
</feature>
<comment type="caution">
    <text evidence="8">The sequence shown here is derived from an EMBL/GenBank/DDBJ whole genome shotgun (WGS) entry which is preliminary data.</text>
</comment>
<dbReference type="InterPro" id="IPR019576">
    <property type="entry name" value="Pyridoxamine_oxidase_dimer_C"/>
</dbReference>
<feature type="binding site" evidence="5">
    <location>
        <position position="104"/>
    </location>
    <ligand>
        <name>FMN</name>
        <dbReference type="ChEBI" id="CHEBI:58210"/>
    </ligand>
</feature>
<evidence type="ECO:0000256" key="3">
    <source>
        <dbReference type="ARBA" id="ARBA00022643"/>
    </source>
</evidence>
<evidence type="ECO:0000313" key="8">
    <source>
        <dbReference type="EMBL" id="MFA0789905.1"/>
    </source>
</evidence>
<feature type="domain" description="Pyridoxamine 5'-phosphate oxidase N-terminal" evidence="6">
    <location>
        <begin position="35"/>
        <end position="152"/>
    </location>
</feature>
<name>A0ABV4NKR3_9GAMM</name>
<dbReference type="HAMAP" id="MF_01629">
    <property type="entry name" value="PdxH"/>
    <property type="match status" value="1"/>
</dbReference>
<dbReference type="Proteomes" id="UP001569414">
    <property type="component" value="Unassembled WGS sequence"/>
</dbReference>
<feature type="binding site" evidence="5">
    <location>
        <position position="82"/>
    </location>
    <ligand>
        <name>FMN</name>
        <dbReference type="ChEBI" id="CHEBI:58210"/>
    </ligand>
</feature>
<keyword evidence="5" id="KW-0664">Pyridoxine biosynthesis</keyword>
<feature type="binding site" evidence="5">
    <location>
        <position position="130"/>
    </location>
    <ligand>
        <name>substrate</name>
    </ligand>
</feature>
<dbReference type="PIRSF" id="PIRSF000190">
    <property type="entry name" value="Pyd_amn-ph_oxd"/>
    <property type="match status" value="1"/>
</dbReference>
<feature type="binding site" evidence="5">
    <location>
        <begin position="139"/>
        <end position="140"/>
    </location>
    <ligand>
        <name>FMN</name>
        <dbReference type="ChEBI" id="CHEBI:58210"/>
    </ligand>
</feature>
<feature type="binding site" evidence="5">
    <location>
        <position position="65"/>
    </location>
    <ligand>
        <name>substrate</name>
    </ligand>
</feature>